<comment type="subcellular location">
    <subcellularLocation>
        <location evidence="1">Mitochondrion membrane</location>
        <topology evidence="1">Multi-pass membrane protein</topology>
    </subcellularLocation>
</comment>
<feature type="transmembrane region" description="Helical" evidence="6">
    <location>
        <begin position="120"/>
        <end position="143"/>
    </location>
</feature>
<evidence type="ECO:0000256" key="6">
    <source>
        <dbReference type="SAM" id="Phobius"/>
    </source>
</evidence>
<feature type="transmembrane region" description="Helical" evidence="6">
    <location>
        <begin position="45"/>
        <end position="65"/>
    </location>
</feature>
<evidence type="ECO:0000256" key="3">
    <source>
        <dbReference type="ARBA" id="ARBA00022989"/>
    </source>
</evidence>
<organism evidence="7 8">
    <name type="scientific">Cryptolaemus montrouzieri</name>
    <dbReference type="NCBI Taxonomy" id="559131"/>
    <lineage>
        <taxon>Eukaryota</taxon>
        <taxon>Metazoa</taxon>
        <taxon>Ecdysozoa</taxon>
        <taxon>Arthropoda</taxon>
        <taxon>Hexapoda</taxon>
        <taxon>Insecta</taxon>
        <taxon>Pterygota</taxon>
        <taxon>Neoptera</taxon>
        <taxon>Endopterygota</taxon>
        <taxon>Coleoptera</taxon>
        <taxon>Polyphaga</taxon>
        <taxon>Cucujiformia</taxon>
        <taxon>Coccinelloidea</taxon>
        <taxon>Coccinellidae</taxon>
        <taxon>Scymninae</taxon>
        <taxon>Scymnini</taxon>
        <taxon>Cryptolaemus</taxon>
    </lineage>
</organism>
<evidence type="ECO:0000256" key="1">
    <source>
        <dbReference type="ARBA" id="ARBA00004225"/>
    </source>
</evidence>
<feature type="transmembrane region" description="Helical" evidence="6">
    <location>
        <begin position="171"/>
        <end position="192"/>
    </location>
</feature>
<protein>
    <submittedName>
        <fullName evidence="7">Uncharacterized protein</fullName>
    </submittedName>
</protein>
<evidence type="ECO:0000313" key="7">
    <source>
        <dbReference type="EMBL" id="KAL3278752.1"/>
    </source>
</evidence>
<evidence type="ECO:0000256" key="5">
    <source>
        <dbReference type="ARBA" id="ARBA00023136"/>
    </source>
</evidence>
<keyword evidence="4" id="KW-0496">Mitochondrion</keyword>
<dbReference type="Pfam" id="PF07114">
    <property type="entry name" value="TMEM126"/>
    <property type="match status" value="1"/>
</dbReference>
<dbReference type="AlphaFoldDB" id="A0ABD2NJ84"/>
<gene>
    <name evidence="7" type="ORF">HHI36_016280</name>
</gene>
<comment type="caution">
    <text evidence="7">The sequence shown here is derived from an EMBL/GenBank/DDBJ whole genome shotgun (WGS) entry which is preliminary data.</text>
</comment>
<sequence length="221" mass="24787">MALVKRKHGNIPEDAVLLSESQALTHQMNILNNWKNAWDVFGFRYSGICLSIAGGLTGIFIHNHYRIKLKLFEFGKLSTYIPVCILPSVLTYFMHVEIIIPDLILKKTECPICVEMRASAIQATLGCILPAVLAPISSLSMAVKYATFDVPYLHKEPLKVFQLYTKMTKPIGNILFAIFVGHALLASAVTYAEANSIYRVNKELAQSEYDLEHGLKPKELF</sequence>
<evidence type="ECO:0000313" key="8">
    <source>
        <dbReference type="Proteomes" id="UP001516400"/>
    </source>
</evidence>
<dbReference type="PANTHER" id="PTHR16296:SF2">
    <property type="entry name" value="TRANSMEMBRANE PROTEIN 126A"/>
    <property type="match status" value="1"/>
</dbReference>
<accession>A0ABD2NJ84</accession>
<feature type="transmembrane region" description="Helical" evidence="6">
    <location>
        <begin position="77"/>
        <end position="100"/>
    </location>
</feature>
<name>A0ABD2NJ84_9CUCU</name>
<keyword evidence="8" id="KW-1185">Reference proteome</keyword>
<keyword evidence="2 6" id="KW-0812">Transmembrane</keyword>
<dbReference type="InterPro" id="IPR009801">
    <property type="entry name" value="TMEM126"/>
</dbReference>
<dbReference type="EMBL" id="JABFTP020000124">
    <property type="protein sequence ID" value="KAL3278752.1"/>
    <property type="molecule type" value="Genomic_DNA"/>
</dbReference>
<evidence type="ECO:0000256" key="4">
    <source>
        <dbReference type="ARBA" id="ARBA00023128"/>
    </source>
</evidence>
<dbReference type="GO" id="GO:0031966">
    <property type="term" value="C:mitochondrial membrane"/>
    <property type="evidence" value="ECO:0007669"/>
    <property type="project" value="UniProtKB-SubCell"/>
</dbReference>
<reference evidence="7 8" key="1">
    <citation type="journal article" date="2021" name="BMC Biol.">
        <title>Horizontally acquired antibacterial genes associated with adaptive radiation of ladybird beetles.</title>
        <authorList>
            <person name="Li H.S."/>
            <person name="Tang X.F."/>
            <person name="Huang Y.H."/>
            <person name="Xu Z.Y."/>
            <person name="Chen M.L."/>
            <person name="Du X.Y."/>
            <person name="Qiu B.Y."/>
            <person name="Chen P.T."/>
            <person name="Zhang W."/>
            <person name="Slipinski A."/>
            <person name="Escalona H.E."/>
            <person name="Waterhouse R.M."/>
            <person name="Zwick A."/>
            <person name="Pang H."/>
        </authorList>
    </citation>
    <scope>NUCLEOTIDE SEQUENCE [LARGE SCALE GENOMIC DNA]</scope>
    <source>
        <strain evidence="7">SYSU2018</strain>
    </source>
</reference>
<dbReference type="PANTHER" id="PTHR16296">
    <property type="entry name" value="UNCHARACTERIZED HYPOTHALAMUS PROTEIN HT007"/>
    <property type="match status" value="1"/>
</dbReference>
<proteinExistence type="predicted"/>
<keyword evidence="5 6" id="KW-0472">Membrane</keyword>
<evidence type="ECO:0000256" key="2">
    <source>
        <dbReference type="ARBA" id="ARBA00022692"/>
    </source>
</evidence>
<dbReference type="Proteomes" id="UP001516400">
    <property type="component" value="Unassembled WGS sequence"/>
</dbReference>
<keyword evidence="3 6" id="KW-1133">Transmembrane helix</keyword>